<organism evidence="2 3">
    <name type="scientific">Senna tora</name>
    <dbReference type="NCBI Taxonomy" id="362788"/>
    <lineage>
        <taxon>Eukaryota</taxon>
        <taxon>Viridiplantae</taxon>
        <taxon>Streptophyta</taxon>
        <taxon>Embryophyta</taxon>
        <taxon>Tracheophyta</taxon>
        <taxon>Spermatophyta</taxon>
        <taxon>Magnoliopsida</taxon>
        <taxon>eudicotyledons</taxon>
        <taxon>Gunneridae</taxon>
        <taxon>Pentapetalae</taxon>
        <taxon>rosids</taxon>
        <taxon>fabids</taxon>
        <taxon>Fabales</taxon>
        <taxon>Fabaceae</taxon>
        <taxon>Caesalpinioideae</taxon>
        <taxon>Cassia clade</taxon>
        <taxon>Senna</taxon>
    </lineage>
</organism>
<accession>A0A834TQE6</accession>
<proteinExistence type="predicted"/>
<reference evidence="2" key="1">
    <citation type="submission" date="2020-09" db="EMBL/GenBank/DDBJ databases">
        <title>Genome-Enabled Discovery of Anthraquinone Biosynthesis in Senna tora.</title>
        <authorList>
            <person name="Kang S.-H."/>
            <person name="Pandey R.P."/>
            <person name="Lee C.-M."/>
            <person name="Sim J.-S."/>
            <person name="Jeong J.-T."/>
            <person name="Choi B.-S."/>
            <person name="Jung M."/>
            <person name="Ginzburg D."/>
            <person name="Zhao K."/>
            <person name="Won S.Y."/>
            <person name="Oh T.-J."/>
            <person name="Yu Y."/>
            <person name="Kim N.-H."/>
            <person name="Lee O.R."/>
            <person name="Lee T.-H."/>
            <person name="Bashyal P."/>
            <person name="Kim T.-S."/>
            <person name="Lee W.-H."/>
            <person name="Kawkins C."/>
            <person name="Kim C.-K."/>
            <person name="Kim J.S."/>
            <person name="Ahn B.O."/>
            <person name="Rhee S.Y."/>
            <person name="Sohng J.K."/>
        </authorList>
    </citation>
    <scope>NUCLEOTIDE SEQUENCE</scope>
    <source>
        <tissue evidence="2">Leaf</tissue>
    </source>
</reference>
<dbReference type="AlphaFoldDB" id="A0A834TQE6"/>
<feature type="compositionally biased region" description="Basic residues" evidence="1">
    <location>
        <begin position="1"/>
        <end position="11"/>
    </location>
</feature>
<keyword evidence="3" id="KW-1185">Reference proteome</keyword>
<dbReference type="Proteomes" id="UP000634136">
    <property type="component" value="Unassembled WGS sequence"/>
</dbReference>
<keyword evidence="2" id="KW-0547">Nucleotide-binding</keyword>
<sequence length="110" mass="12910">MEHSLRAKNKQRMVETPSRDVTNEGIVERDSIFVHIGDLEESNIGYDHDSATRGFDVDNEEFEEENIEIELDNLSNQEYFDIGDPDWKCQYCGALLWYAERVQKHFNPPE</sequence>
<name>A0A834TQE6_9FABA</name>
<protein>
    <submittedName>
        <fullName evidence="2">Helicase-like protein</fullName>
    </submittedName>
</protein>
<evidence type="ECO:0000256" key="1">
    <source>
        <dbReference type="SAM" id="MobiDB-lite"/>
    </source>
</evidence>
<evidence type="ECO:0000313" key="2">
    <source>
        <dbReference type="EMBL" id="KAF7826523.1"/>
    </source>
</evidence>
<dbReference type="OrthoDB" id="10669840at2759"/>
<comment type="caution">
    <text evidence="2">The sequence shown here is derived from an EMBL/GenBank/DDBJ whole genome shotgun (WGS) entry which is preliminary data.</text>
</comment>
<gene>
    <name evidence="2" type="ORF">G2W53_017687</name>
</gene>
<evidence type="ECO:0000313" key="3">
    <source>
        <dbReference type="Proteomes" id="UP000634136"/>
    </source>
</evidence>
<keyword evidence="2" id="KW-0378">Hydrolase</keyword>
<keyword evidence="2" id="KW-0347">Helicase</keyword>
<keyword evidence="2" id="KW-0067">ATP-binding</keyword>
<dbReference type="GO" id="GO:0004386">
    <property type="term" value="F:helicase activity"/>
    <property type="evidence" value="ECO:0007669"/>
    <property type="project" value="UniProtKB-KW"/>
</dbReference>
<feature type="region of interest" description="Disordered" evidence="1">
    <location>
        <begin position="1"/>
        <end position="21"/>
    </location>
</feature>
<dbReference type="EMBL" id="JAAIUW010000006">
    <property type="protein sequence ID" value="KAF7826523.1"/>
    <property type="molecule type" value="Genomic_DNA"/>
</dbReference>